<evidence type="ECO:0000313" key="3">
    <source>
        <dbReference type="EMBL" id="GGL74196.1"/>
    </source>
</evidence>
<dbReference type="InterPro" id="IPR019734">
    <property type="entry name" value="TPR_rpt"/>
</dbReference>
<feature type="region of interest" description="Disordered" evidence="1">
    <location>
        <begin position="165"/>
        <end position="186"/>
    </location>
</feature>
<dbReference type="InterPro" id="IPR000160">
    <property type="entry name" value="GGDEF_dom"/>
</dbReference>
<protein>
    <recommendedName>
        <fullName evidence="2">GGDEF domain-containing protein</fullName>
    </recommendedName>
</protein>
<keyword evidence="4" id="KW-1185">Reference proteome</keyword>
<dbReference type="RefSeq" id="WP_188969674.1">
    <property type="nucleotide sequence ID" value="NZ_BMOL01000003.1"/>
</dbReference>
<dbReference type="Gene3D" id="1.25.40.10">
    <property type="entry name" value="Tetratricopeptide repeat domain"/>
    <property type="match status" value="2"/>
</dbReference>
<evidence type="ECO:0000259" key="2">
    <source>
        <dbReference type="PROSITE" id="PS50887"/>
    </source>
</evidence>
<comment type="caution">
    <text evidence="3">The sequence shown here is derived from an EMBL/GenBank/DDBJ whole genome shotgun (WGS) entry which is preliminary data.</text>
</comment>
<dbReference type="SMART" id="SM00028">
    <property type="entry name" value="TPR"/>
    <property type="match status" value="5"/>
</dbReference>
<dbReference type="PROSITE" id="PS50887">
    <property type="entry name" value="GGDEF"/>
    <property type="match status" value="1"/>
</dbReference>
<dbReference type="SUPFAM" id="SSF48452">
    <property type="entry name" value="TPR-like"/>
    <property type="match status" value="1"/>
</dbReference>
<dbReference type="SUPFAM" id="SSF52540">
    <property type="entry name" value="P-loop containing nucleoside triphosphate hydrolases"/>
    <property type="match status" value="1"/>
</dbReference>
<dbReference type="InterPro" id="IPR050469">
    <property type="entry name" value="Diguanylate_Cyclase"/>
</dbReference>
<name>A0ABQ2G4I5_9DEIO</name>
<dbReference type="SUPFAM" id="SSF55073">
    <property type="entry name" value="Nucleotide cyclase"/>
    <property type="match status" value="1"/>
</dbReference>
<dbReference type="SMART" id="SM00267">
    <property type="entry name" value="GGDEF"/>
    <property type="match status" value="1"/>
</dbReference>
<dbReference type="EMBL" id="BMOL01000003">
    <property type="protein sequence ID" value="GGL74196.1"/>
    <property type="molecule type" value="Genomic_DNA"/>
</dbReference>
<accession>A0ABQ2G4I5</accession>
<dbReference type="Gene3D" id="3.30.70.270">
    <property type="match status" value="1"/>
</dbReference>
<feature type="domain" description="GGDEF" evidence="2">
    <location>
        <begin position="49"/>
        <end position="174"/>
    </location>
</feature>
<dbReference type="PANTHER" id="PTHR45138:SF9">
    <property type="entry name" value="DIGUANYLATE CYCLASE DGCM-RELATED"/>
    <property type="match status" value="1"/>
</dbReference>
<dbReference type="InterPro" id="IPR043128">
    <property type="entry name" value="Rev_trsase/Diguanyl_cyclase"/>
</dbReference>
<gene>
    <name evidence="3" type="ORF">GCM10010840_10390</name>
</gene>
<dbReference type="Proteomes" id="UP000639973">
    <property type="component" value="Unassembled WGS sequence"/>
</dbReference>
<dbReference type="CDD" id="cd01949">
    <property type="entry name" value="GGDEF"/>
    <property type="match status" value="1"/>
</dbReference>
<evidence type="ECO:0000313" key="4">
    <source>
        <dbReference type="Proteomes" id="UP000639973"/>
    </source>
</evidence>
<dbReference type="InterPro" id="IPR011990">
    <property type="entry name" value="TPR-like_helical_dom_sf"/>
</dbReference>
<dbReference type="NCBIfam" id="TIGR00254">
    <property type="entry name" value="GGDEF"/>
    <property type="match status" value="1"/>
</dbReference>
<sequence>MGEAGRRDRWPAEFAAAAERPDRGHRDDLTGLPTRQAFLVHLQALCAQGTGSLLLCDLDHLKLINDTLGHPAGDAAIAAVAGTLRDRLQPGWAAYRLGGDEFAVLAPVTAEELEDWVRQAMAALVVRPGQPLRLSAGVSGLSAARTPQDVLAGVDRRLYAAKRRGRGRLVSDDDAPEQPDPDPRLLERDTPLAALTIHLQAALNTSPPDRPDGGVTVDVHAGPGGGLSAFLRVADRAAQLLGYQTVTVQGTRSRRLRQYGAWASATLNGTPVHGPAGGLGTGSAAAGRGMLGRLPDILPDPDRPLALLLDRPEDFDPHTLEAIAPLRAVARVCVIGRCATGNPEPSPALPLPGAPDAGAAPPVIQLLPLSDSAVGAVGGRLAGGPLAGPVQAWLAQRSGGVPAEIGRWLGALLLEARLRHEDPAQLVEAEPERAGAGGDWQWSAARHLPRPAYHNRPYLWGRAALFHAALAALGRGPVVVLTGPAGRGRTRLAEQLLMEYAPHMPGGAWTVSLAGIGRTEELLSRLAQTLLGQPADLGGLESVGRLLARRPTLLLLDDLPPGVGSAALERLLSFAPDTRMIITAYHPLGLRGEQVLALPLLDPDVVREALRPYPQAVDPALAARAADWVRGEPNRLQDVLRVLSIDPSGGLLDGLLDPSPAQAARPGGLALGQAERRTLTALGLFSDVFSLPWAQAVTGASPLTLAGLREHGYLVSVGQALYRLAGGLDVVDAAAPREAAAQAPPPPFLRQARRRALAELRRVLARPDPDHHREWLARLDTAYVPLRSLLTGLLRGGPATGPETALVDAVMALTPYRISRTYFLDARADLEQLLRASEAATSEEAARGEVLPPRASTRLAEVRLALARTLQHLGDYAPAITLTRAVRANPGLSARLHVGALLAEARILHRRSEYSSALDTYRHAQTLLTRSGAARRAPALLAQALDGQARCLIYLDQLPLARRLSTRALAALGPERDPLRRALLLNTAALIETEDRHLEAADACLRAALQLHEDHADREGQILNRMGLAWVRLLRGDGEGSVRLGRELLREAQDAAQIWEIANILLNLGHAERLCGRTEAARAHYLDVEKLVSEQDAPSLHAELLGGLAACAHDEDRPTEARRLLALALGHPGANGEVRRFYAPLQTLLTAHPVEVGDSQD</sequence>
<organism evidence="3 4">
    <name type="scientific">Deinococcus aerolatus</name>
    <dbReference type="NCBI Taxonomy" id="522487"/>
    <lineage>
        <taxon>Bacteria</taxon>
        <taxon>Thermotogati</taxon>
        <taxon>Deinococcota</taxon>
        <taxon>Deinococci</taxon>
        <taxon>Deinococcales</taxon>
        <taxon>Deinococcaceae</taxon>
        <taxon>Deinococcus</taxon>
    </lineage>
</organism>
<dbReference type="InterPro" id="IPR027417">
    <property type="entry name" value="P-loop_NTPase"/>
</dbReference>
<evidence type="ECO:0000256" key="1">
    <source>
        <dbReference type="SAM" id="MobiDB-lite"/>
    </source>
</evidence>
<proteinExistence type="predicted"/>
<reference evidence="4" key="1">
    <citation type="journal article" date="2019" name="Int. J. Syst. Evol. Microbiol.">
        <title>The Global Catalogue of Microorganisms (GCM) 10K type strain sequencing project: providing services to taxonomists for standard genome sequencing and annotation.</title>
        <authorList>
            <consortium name="The Broad Institute Genomics Platform"/>
            <consortium name="The Broad Institute Genome Sequencing Center for Infectious Disease"/>
            <person name="Wu L."/>
            <person name="Ma J."/>
        </authorList>
    </citation>
    <scope>NUCLEOTIDE SEQUENCE [LARGE SCALE GENOMIC DNA]</scope>
    <source>
        <strain evidence="4">JCM 15442</strain>
    </source>
</reference>
<dbReference type="InterPro" id="IPR029787">
    <property type="entry name" value="Nucleotide_cyclase"/>
</dbReference>
<dbReference type="PANTHER" id="PTHR45138">
    <property type="entry name" value="REGULATORY COMPONENTS OF SENSORY TRANSDUCTION SYSTEM"/>
    <property type="match status" value="1"/>
</dbReference>
<dbReference type="Gene3D" id="3.40.50.300">
    <property type="entry name" value="P-loop containing nucleotide triphosphate hydrolases"/>
    <property type="match status" value="1"/>
</dbReference>
<dbReference type="Pfam" id="PF00990">
    <property type="entry name" value="GGDEF"/>
    <property type="match status" value="1"/>
</dbReference>